<dbReference type="EMBL" id="PEDP01001462">
    <property type="protein sequence ID" value="POS83614.1"/>
    <property type="molecule type" value="Genomic_DNA"/>
</dbReference>
<dbReference type="AlphaFoldDB" id="A0A2S4PNN2"/>
<feature type="domain" description="Peroxisomal membrane protein PEX14-like KPWE" evidence="2">
    <location>
        <begin position="102"/>
        <end position="148"/>
    </location>
</feature>
<dbReference type="STRING" id="225359.A0A2S4PNN2"/>
<dbReference type="Pfam" id="PF17733">
    <property type="entry name" value="KPWE_dom"/>
    <property type="match status" value="1"/>
</dbReference>
<feature type="domain" description="PEX14-like helix-turn-helix" evidence="3">
    <location>
        <begin position="13"/>
        <end position="76"/>
    </location>
</feature>
<name>A0A2S4PNN2_9PEZI</name>
<comment type="caution">
    <text evidence="4">The sequence shown here is derived from an EMBL/GenBank/DDBJ whole genome shotgun (WGS) entry which is preliminary data.</text>
</comment>
<evidence type="ECO:0000259" key="2">
    <source>
        <dbReference type="Pfam" id="PF17733"/>
    </source>
</evidence>
<dbReference type="PANTHER" id="PTHR36855:SF1">
    <property type="entry name" value="PEROXISOME MEMBRANE ANCHOR PROTEIN PEX14P N-TERMINAL DOMAIN-CONTAINING PROTEIN"/>
    <property type="match status" value="1"/>
</dbReference>
<evidence type="ECO:0000256" key="1">
    <source>
        <dbReference type="SAM" id="MobiDB-lite"/>
    </source>
</evidence>
<gene>
    <name evidence="4" type="ORF">EPUL_003306</name>
</gene>
<dbReference type="OrthoDB" id="9936937at2759"/>
<dbReference type="Pfam" id="PF25871">
    <property type="entry name" value="HTH_76"/>
    <property type="match status" value="1"/>
</dbReference>
<sequence>MANETTSAQNQSDIYQQLDNYPWDRDREFQGGLSAILGPHPLPSQINELTLRARCFYFSRKTSVPVSFDGYKAYLLALESHQTSLKPQAESSHASIPIQTAPYPPSFAEIIRLISNNAPIPGIRDIPPTIIPEQASVATAPKRKKPWDNNKHEKKIDTDSLKSLDDTTILKNSIETN</sequence>
<accession>A0A2S4PNN2</accession>
<dbReference type="InterPro" id="IPR040554">
    <property type="entry name" value="KPWE_PEX14_dom"/>
</dbReference>
<feature type="non-terminal residue" evidence="4">
    <location>
        <position position="177"/>
    </location>
</feature>
<dbReference type="InterPro" id="IPR058841">
    <property type="entry name" value="HTH_76"/>
</dbReference>
<protein>
    <submittedName>
        <fullName evidence="4">Uncharacterized protein</fullName>
    </submittedName>
</protein>
<evidence type="ECO:0000313" key="4">
    <source>
        <dbReference type="EMBL" id="POS83614.1"/>
    </source>
</evidence>
<reference evidence="4 5" key="1">
    <citation type="submission" date="2017-10" db="EMBL/GenBank/DDBJ databases">
        <title>Development of genomic resources for the powdery mildew, Erysiphe pulchra.</title>
        <authorList>
            <person name="Wadl P.A."/>
            <person name="Mack B.M."/>
            <person name="Moore G."/>
            <person name="Beltz S.B."/>
        </authorList>
    </citation>
    <scope>NUCLEOTIDE SEQUENCE [LARGE SCALE GENOMIC DNA]</scope>
    <source>
        <strain evidence="4">Cflorida</strain>
    </source>
</reference>
<evidence type="ECO:0000313" key="5">
    <source>
        <dbReference type="Proteomes" id="UP000237438"/>
    </source>
</evidence>
<feature type="compositionally biased region" description="Basic and acidic residues" evidence="1">
    <location>
        <begin position="146"/>
        <end position="161"/>
    </location>
</feature>
<proteinExistence type="predicted"/>
<evidence type="ECO:0000259" key="3">
    <source>
        <dbReference type="Pfam" id="PF25871"/>
    </source>
</evidence>
<keyword evidence="5" id="KW-1185">Reference proteome</keyword>
<dbReference type="PANTHER" id="PTHR36855">
    <property type="entry name" value="CHROMOSOME 10, WHOLE GENOME SHOTGUN SEQUENCE"/>
    <property type="match status" value="1"/>
</dbReference>
<dbReference type="Proteomes" id="UP000237438">
    <property type="component" value="Unassembled WGS sequence"/>
</dbReference>
<organism evidence="4 5">
    <name type="scientific">Erysiphe pulchra</name>
    <dbReference type="NCBI Taxonomy" id="225359"/>
    <lineage>
        <taxon>Eukaryota</taxon>
        <taxon>Fungi</taxon>
        <taxon>Dikarya</taxon>
        <taxon>Ascomycota</taxon>
        <taxon>Pezizomycotina</taxon>
        <taxon>Leotiomycetes</taxon>
        <taxon>Erysiphales</taxon>
        <taxon>Erysiphaceae</taxon>
        <taxon>Erysiphe</taxon>
    </lineage>
</organism>
<feature type="region of interest" description="Disordered" evidence="1">
    <location>
        <begin position="135"/>
        <end position="161"/>
    </location>
</feature>